<dbReference type="EMBL" id="QREL01000003">
    <property type="protein sequence ID" value="REE25294.1"/>
    <property type="molecule type" value="Genomic_DNA"/>
</dbReference>
<dbReference type="EC" id="2.1.1.196" evidence="5"/>
<evidence type="ECO:0000256" key="5">
    <source>
        <dbReference type="HAMAP-Rule" id="MF_00786"/>
    </source>
</evidence>
<keyword evidence="4 5" id="KW-0949">S-adenosyl-L-methionine</keyword>
<dbReference type="InterPro" id="IPR023475">
    <property type="entry name" value="CbiT"/>
</dbReference>
<sequence>MIPDDEFIKNPSVPGPTAMEVRCLIMCLAEPGKNDVAVDVGCGTGGVTLELAGRVRRVYAIDRNPEAILTTEMNLQRHGLGDNVTLMEGDAPEALCKIPDIDIAVVGGSGGELQEILRIIKDKLKPGGRIIVTAILLETKFEAMECLRDLGFDVNITELNIARGRALDRGTMMVSRNPVALIYTGVSHENKD</sequence>
<dbReference type="GO" id="GO:0032259">
    <property type="term" value="P:methylation"/>
    <property type="evidence" value="ECO:0007669"/>
    <property type="project" value="UniProtKB-KW"/>
</dbReference>
<dbReference type="PANTHER" id="PTHR43182">
    <property type="entry name" value="COBALT-PRECORRIN-6B C(15)-METHYLTRANSFERASE (DECARBOXYLATING)"/>
    <property type="match status" value="1"/>
</dbReference>
<comment type="pathway">
    <text evidence="5">Cofactor biosynthesis; adenosylcobalamin biosynthesis; cob(II)yrinate a,c-diamide from sirohydrochlorin (anaerobic route): step 8/10.</text>
</comment>
<dbReference type="HAMAP" id="MF_00786">
    <property type="entry name" value="CbiT"/>
    <property type="match status" value="1"/>
</dbReference>
<feature type="domain" description="Methyltransferase" evidence="6">
    <location>
        <begin position="33"/>
        <end position="141"/>
    </location>
</feature>
<organism evidence="7 8">
    <name type="scientific">Methanothermobacter defluvii</name>
    <dbReference type="NCBI Taxonomy" id="49339"/>
    <lineage>
        <taxon>Archaea</taxon>
        <taxon>Methanobacteriati</taxon>
        <taxon>Methanobacteriota</taxon>
        <taxon>Methanomada group</taxon>
        <taxon>Methanobacteria</taxon>
        <taxon>Methanobacteriales</taxon>
        <taxon>Methanobacteriaceae</taxon>
        <taxon>Methanothermobacter</taxon>
    </lineage>
</organism>
<evidence type="ECO:0000313" key="8">
    <source>
        <dbReference type="Proteomes" id="UP000256864"/>
    </source>
</evidence>
<gene>
    <name evidence="5" type="primary">cbiT</name>
    <name evidence="7" type="ORF">C7452_1645</name>
</gene>
<keyword evidence="2 5" id="KW-0489">Methyltransferase</keyword>
<comment type="caution">
    <text evidence="7">The sequence shown here is derived from an EMBL/GenBank/DDBJ whole genome shotgun (WGS) entry which is preliminary data.</text>
</comment>
<dbReference type="CDD" id="cd02440">
    <property type="entry name" value="AdoMet_MTases"/>
    <property type="match status" value="1"/>
</dbReference>
<dbReference type="GeneID" id="82296625"/>
<dbReference type="AlphaFoldDB" id="A0A371NAV5"/>
<dbReference type="SUPFAM" id="SSF53335">
    <property type="entry name" value="S-adenosyl-L-methionine-dependent methyltransferases"/>
    <property type="match status" value="1"/>
</dbReference>
<protein>
    <recommendedName>
        <fullName evidence="5">Probable cobalt-precorrin-6B C(15)-methyltransferase (decarboxylating)</fullName>
        <ecNumber evidence="5">2.1.1.196</ecNumber>
    </recommendedName>
</protein>
<keyword evidence="3 5" id="KW-0808">Transferase</keyword>
<comment type="function">
    <text evidence="5">Catalyzes the methylation of C-15 in cobalt-precorrin-6B followed by the decarboxylation of C-12 to form cobalt-precorrin-7.</text>
</comment>
<dbReference type="Pfam" id="PF13847">
    <property type="entry name" value="Methyltransf_31"/>
    <property type="match status" value="1"/>
</dbReference>
<dbReference type="PANTHER" id="PTHR43182:SF1">
    <property type="entry name" value="COBALT-PRECORRIN-7 C(5)-METHYLTRANSFERASE"/>
    <property type="match status" value="1"/>
</dbReference>
<keyword evidence="8" id="KW-1185">Reference proteome</keyword>
<keyword evidence="1 5" id="KW-0169">Cobalamin biosynthesis</keyword>
<dbReference type="Gene3D" id="3.40.50.150">
    <property type="entry name" value="Vaccinia Virus protein VP39"/>
    <property type="match status" value="1"/>
</dbReference>
<evidence type="ECO:0000313" key="7">
    <source>
        <dbReference type="EMBL" id="REE25294.1"/>
    </source>
</evidence>
<evidence type="ECO:0000256" key="3">
    <source>
        <dbReference type="ARBA" id="ARBA00022679"/>
    </source>
</evidence>
<dbReference type="UniPathway" id="UPA00148">
    <property type="reaction ID" value="UER00229"/>
</dbReference>
<evidence type="ECO:0000256" key="4">
    <source>
        <dbReference type="ARBA" id="ARBA00022691"/>
    </source>
</evidence>
<reference evidence="7 8" key="1">
    <citation type="submission" date="2018-07" db="EMBL/GenBank/DDBJ databases">
        <title>Genomic Encyclopedia of Type Strains, Phase IV (KMG-IV): sequencing the most valuable type-strain genomes for metagenomic binning, comparative biology and taxonomic classification.</title>
        <authorList>
            <person name="Goeker M."/>
        </authorList>
    </citation>
    <scope>NUCLEOTIDE SEQUENCE [LARGE SCALE GENOMIC DNA]</scope>
    <source>
        <strain evidence="7 8">DSM 7466</strain>
    </source>
</reference>
<feature type="binding site" evidence="5">
    <location>
        <begin position="41"/>
        <end position="45"/>
    </location>
    <ligand>
        <name>S-adenosyl-L-methionine</name>
        <dbReference type="ChEBI" id="CHEBI:59789"/>
    </ligand>
</feature>
<dbReference type="GO" id="GO:0043776">
    <property type="term" value="F:cobalt-precorrin-6B C5-methyltransferase activity"/>
    <property type="evidence" value="ECO:0007669"/>
    <property type="project" value="RHEA"/>
</dbReference>
<feature type="binding site" evidence="5">
    <location>
        <position position="62"/>
    </location>
    <ligand>
        <name>S-adenosyl-L-methionine</name>
        <dbReference type="ChEBI" id="CHEBI:59789"/>
    </ligand>
</feature>
<dbReference type="Proteomes" id="UP000256864">
    <property type="component" value="Unassembled WGS sequence"/>
</dbReference>
<evidence type="ECO:0000259" key="6">
    <source>
        <dbReference type="Pfam" id="PF13847"/>
    </source>
</evidence>
<dbReference type="InterPro" id="IPR014008">
    <property type="entry name" value="Cbl_synth_MTase_CbiT"/>
</dbReference>
<dbReference type="InterPro" id="IPR025714">
    <property type="entry name" value="Methyltranfer_dom"/>
</dbReference>
<comment type="similarity">
    <text evidence="5">Belongs to the methyltransferase superfamily. Archaeal-type CbiT family.</text>
</comment>
<dbReference type="GO" id="GO:0008276">
    <property type="term" value="F:protein methyltransferase activity"/>
    <property type="evidence" value="ECO:0007669"/>
    <property type="project" value="InterPro"/>
</dbReference>
<comment type="catalytic activity">
    <reaction evidence="5">
        <text>Co-precorrin-6B + S-adenosyl-L-methionine = Co-precorrin-7 + S-adenosyl-L-homocysteine + CO2</text>
        <dbReference type="Rhea" id="RHEA:36067"/>
        <dbReference type="ChEBI" id="CHEBI:16526"/>
        <dbReference type="ChEBI" id="CHEBI:57856"/>
        <dbReference type="ChEBI" id="CHEBI:59789"/>
        <dbReference type="ChEBI" id="CHEBI:70791"/>
        <dbReference type="ChEBI" id="CHEBI:72780"/>
        <dbReference type="EC" id="2.1.1.196"/>
    </reaction>
</comment>
<dbReference type="RefSeq" id="WP_115892792.1">
    <property type="nucleotide sequence ID" value="NZ_QREL01000003.1"/>
</dbReference>
<feature type="binding site" evidence="5">
    <location>
        <position position="91"/>
    </location>
    <ligand>
        <name>S-adenosyl-L-methionine</name>
        <dbReference type="ChEBI" id="CHEBI:59789"/>
    </ligand>
</feature>
<proteinExistence type="inferred from homology"/>
<dbReference type="GO" id="GO:0019251">
    <property type="term" value="P:anaerobic cobalamin biosynthetic process"/>
    <property type="evidence" value="ECO:0007669"/>
    <property type="project" value="UniProtKB-UniRule"/>
</dbReference>
<feature type="binding site" evidence="5">
    <location>
        <position position="17"/>
    </location>
    <ligand>
        <name>S-adenosyl-L-methionine</name>
        <dbReference type="ChEBI" id="CHEBI:59789"/>
    </ligand>
</feature>
<dbReference type="InterPro" id="IPR050714">
    <property type="entry name" value="Cobalamin_biosynth_MTase"/>
</dbReference>
<dbReference type="InterPro" id="IPR029063">
    <property type="entry name" value="SAM-dependent_MTases_sf"/>
</dbReference>
<evidence type="ECO:0000256" key="2">
    <source>
        <dbReference type="ARBA" id="ARBA00022603"/>
    </source>
</evidence>
<name>A0A371NAV5_9EURY</name>
<evidence type="ECO:0000256" key="1">
    <source>
        <dbReference type="ARBA" id="ARBA00022573"/>
    </source>
</evidence>
<dbReference type="NCBIfam" id="TIGR02469">
    <property type="entry name" value="CbiT"/>
    <property type="match status" value="1"/>
</dbReference>
<accession>A0A371NAV5</accession>